<proteinExistence type="predicted"/>
<dbReference type="AlphaFoldDB" id="A0AAV9YZT4"/>
<evidence type="ECO:0000313" key="3">
    <source>
        <dbReference type="EMBL" id="KAK6966555.1"/>
    </source>
</evidence>
<organism evidence="3 4">
    <name type="scientific">Favolaschia claudopus</name>
    <dbReference type="NCBI Taxonomy" id="2862362"/>
    <lineage>
        <taxon>Eukaryota</taxon>
        <taxon>Fungi</taxon>
        <taxon>Dikarya</taxon>
        <taxon>Basidiomycota</taxon>
        <taxon>Agaricomycotina</taxon>
        <taxon>Agaricomycetes</taxon>
        <taxon>Agaricomycetidae</taxon>
        <taxon>Agaricales</taxon>
        <taxon>Marasmiineae</taxon>
        <taxon>Mycenaceae</taxon>
        <taxon>Favolaschia</taxon>
    </lineage>
</organism>
<dbReference type="Proteomes" id="UP001362999">
    <property type="component" value="Unassembled WGS sequence"/>
</dbReference>
<dbReference type="EMBL" id="JAWWNJ010000265">
    <property type="protein sequence ID" value="KAK6966555.1"/>
    <property type="molecule type" value="Genomic_DNA"/>
</dbReference>
<comment type="caution">
    <text evidence="3">The sequence shown here is derived from an EMBL/GenBank/DDBJ whole genome shotgun (WGS) entry which is preliminary data.</text>
</comment>
<sequence>MARTNWKQALSRLPQTTAMRPCQTDTDPTENAIATAPERHSDSDMGEKLTGTRNGDQDLVQMTVGCNGCTKRQLRCVPNPKKPTSPCAECRRRKQRCDGPHRQIFTSRATAQSQARDNGAVATPPILSTNAPAAIAGAPPQHIELAPTNPDPIATSVSRSALPPDFQIQELHLRIHRLETMVHELVKSNGTLTQNVSSLVTLMAPLAPLNLNSRLTELEDSHRTLWDKTDALEDIDYAQHTAYLT</sequence>
<protein>
    <recommendedName>
        <fullName evidence="2">Zn(2)-C6 fungal-type domain-containing protein</fullName>
    </recommendedName>
</protein>
<feature type="region of interest" description="Disordered" evidence="1">
    <location>
        <begin position="1"/>
        <end position="53"/>
    </location>
</feature>
<accession>A0AAV9YZT4</accession>
<evidence type="ECO:0000259" key="2">
    <source>
        <dbReference type="PROSITE" id="PS50048"/>
    </source>
</evidence>
<dbReference type="InterPro" id="IPR001138">
    <property type="entry name" value="Zn2Cys6_DnaBD"/>
</dbReference>
<name>A0AAV9YZT4_9AGAR</name>
<feature type="domain" description="Zn(2)-C6 fungal-type" evidence="2">
    <location>
        <begin position="65"/>
        <end position="97"/>
    </location>
</feature>
<feature type="compositionally biased region" description="Basic and acidic residues" evidence="1">
    <location>
        <begin position="37"/>
        <end position="47"/>
    </location>
</feature>
<gene>
    <name evidence="3" type="ORF">R3P38DRAFT_2816046</name>
</gene>
<evidence type="ECO:0000313" key="4">
    <source>
        <dbReference type="Proteomes" id="UP001362999"/>
    </source>
</evidence>
<feature type="compositionally biased region" description="Polar residues" evidence="1">
    <location>
        <begin position="1"/>
        <end position="26"/>
    </location>
</feature>
<dbReference type="GO" id="GO:0008270">
    <property type="term" value="F:zinc ion binding"/>
    <property type="evidence" value="ECO:0007669"/>
    <property type="project" value="InterPro"/>
</dbReference>
<dbReference type="GO" id="GO:0000981">
    <property type="term" value="F:DNA-binding transcription factor activity, RNA polymerase II-specific"/>
    <property type="evidence" value="ECO:0007669"/>
    <property type="project" value="InterPro"/>
</dbReference>
<keyword evidence="4" id="KW-1185">Reference proteome</keyword>
<reference evidence="3 4" key="1">
    <citation type="journal article" date="2024" name="J Genomics">
        <title>Draft genome sequencing and assembly of Favolaschia claudopus CIRM-BRFM 2984 isolated from oak limbs.</title>
        <authorList>
            <person name="Navarro D."/>
            <person name="Drula E."/>
            <person name="Chaduli D."/>
            <person name="Cazenave R."/>
            <person name="Ahrendt S."/>
            <person name="Wang J."/>
            <person name="Lipzen A."/>
            <person name="Daum C."/>
            <person name="Barry K."/>
            <person name="Grigoriev I.V."/>
            <person name="Favel A."/>
            <person name="Rosso M.N."/>
            <person name="Martin F."/>
        </authorList>
    </citation>
    <scope>NUCLEOTIDE SEQUENCE [LARGE SCALE GENOMIC DNA]</scope>
    <source>
        <strain evidence="3 4">CIRM-BRFM 2984</strain>
    </source>
</reference>
<evidence type="ECO:0000256" key="1">
    <source>
        <dbReference type="SAM" id="MobiDB-lite"/>
    </source>
</evidence>
<dbReference type="PROSITE" id="PS00463">
    <property type="entry name" value="ZN2_CY6_FUNGAL_1"/>
    <property type="match status" value="1"/>
</dbReference>
<dbReference type="PROSITE" id="PS50048">
    <property type="entry name" value="ZN2_CY6_FUNGAL_2"/>
    <property type="match status" value="1"/>
</dbReference>